<dbReference type="Pfam" id="PF00005">
    <property type="entry name" value="ABC_tran"/>
    <property type="match status" value="1"/>
</dbReference>
<dbReference type="KEGG" id="sfu:Sfum_3704"/>
<dbReference type="GO" id="GO:0016887">
    <property type="term" value="F:ATP hydrolysis activity"/>
    <property type="evidence" value="ECO:0007669"/>
    <property type="project" value="InterPro"/>
</dbReference>
<dbReference type="HOGENOM" id="CLU_000604_1_11_7"/>
<dbReference type="GO" id="GO:0005524">
    <property type="term" value="F:ATP binding"/>
    <property type="evidence" value="ECO:0007669"/>
    <property type="project" value="UniProtKB-KW"/>
</dbReference>
<keyword evidence="1" id="KW-0813">Transport</keyword>
<dbReference type="PANTHER" id="PTHR42734">
    <property type="entry name" value="METAL TRANSPORT SYSTEM ATP-BINDING PROTEIN TM_0124-RELATED"/>
    <property type="match status" value="1"/>
</dbReference>
<proteinExistence type="predicted"/>
<dbReference type="FunFam" id="3.40.50.300:FF:000134">
    <property type="entry name" value="Iron-enterobactin ABC transporter ATP-binding protein"/>
    <property type="match status" value="1"/>
</dbReference>
<evidence type="ECO:0000256" key="2">
    <source>
        <dbReference type="ARBA" id="ARBA00022741"/>
    </source>
</evidence>
<dbReference type="STRING" id="335543.Sfum_3704"/>
<dbReference type="eggNOG" id="COG1120">
    <property type="taxonomic scope" value="Bacteria"/>
</dbReference>
<dbReference type="InParanoid" id="A0LPM2"/>
<dbReference type="SMART" id="SM00382">
    <property type="entry name" value="AAA"/>
    <property type="match status" value="1"/>
</dbReference>
<dbReference type="InterPro" id="IPR027417">
    <property type="entry name" value="P-loop_NTPase"/>
</dbReference>
<evidence type="ECO:0000256" key="3">
    <source>
        <dbReference type="ARBA" id="ARBA00022840"/>
    </source>
</evidence>
<dbReference type="InterPro" id="IPR003439">
    <property type="entry name" value="ABC_transporter-like_ATP-bd"/>
</dbReference>
<dbReference type="PROSITE" id="PS50893">
    <property type="entry name" value="ABC_TRANSPORTER_2"/>
    <property type="match status" value="1"/>
</dbReference>
<dbReference type="PANTHER" id="PTHR42734:SF19">
    <property type="entry name" value="IRON COMPOUNDS ABC TRANSPORTER, ATP-BINDING PROTEIN"/>
    <property type="match status" value="1"/>
</dbReference>
<dbReference type="SUPFAM" id="SSF52540">
    <property type="entry name" value="P-loop containing nucleoside triphosphate hydrolases"/>
    <property type="match status" value="1"/>
</dbReference>
<dbReference type="AlphaFoldDB" id="A0LPM2"/>
<sequence length="278" mass="30537">MGPMELIRADGITFSYSRSPVLHNVSLSVRKGEIVSLLGPNGSGKSTLLKVLLGLYRPGSGSVLLEGRPISRIAPKELAKRIAYVPQTHRMAFAYRVVDVVLMGRTPHKPFFSRYSRHDLDVALQALDRLSIGHLKDQSYTDISGGERQLTLIARALAQGADILVMDEPATSLDFGNQVRLLDQITGLSRLGFTFVKSTHFPDHAMWIADRVVMLQKGSVIADGKPCDVMNDESVCRLYNTEVSILKVNGTLRTCMPRSLITRNPGANNGRARISAKP</sequence>
<reference evidence="5 6" key="1">
    <citation type="submission" date="2006-10" db="EMBL/GenBank/DDBJ databases">
        <title>Complete sequence of Syntrophobacter fumaroxidans MPOB.</title>
        <authorList>
            <consortium name="US DOE Joint Genome Institute"/>
            <person name="Copeland A."/>
            <person name="Lucas S."/>
            <person name="Lapidus A."/>
            <person name="Barry K."/>
            <person name="Detter J.C."/>
            <person name="Glavina del Rio T."/>
            <person name="Hammon N."/>
            <person name="Israni S."/>
            <person name="Pitluck S."/>
            <person name="Goltsman E.G."/>
            <person name="Martinez M."/>
            <person name="Schmutz J."/>
            <person name="Larimer F."/>
            <person name="Land M."/>
            <person name="Hauser L."/>
            <person name="Kyrpides N."/>
            <person name="Kim E."/>
            <person name="Boone D.R."/>
            <person name="Brockman F."/>
            <person name="Culley D."/>
            <person name="Ferry J."/>
            <person name="Gunsalus R."/>
            <person name="McInerney M.J."/>
            <person name="Morrison M."/>
            <person name="Plugge C."/>
            <person name="Rohlin L."/>
            <person name="Scholten J."/>
            <person name="Sieber J."/>
            <person name="Stams A.J.M."/>
            <person name="Worm P."/>
            <person name="Henstra A.M."/>
            <person name="Richardson P."/>
        </authorList>
    </citation>
    <scope>NUCLEOTIDE SEQUENCE [LARGE SCALE GENOMIC DNA]</scope>
    <source>
        <strain evidence="6">DSM 10017 / MPOB</strain>
    </source>
</reference>
<feature type="domain" description="ABC transporter" evidence="4">
    <location>
        <begin position="7"/>
        <end position="242"/>
    </location>
</feature>
<dbReference type="CDD" id="cd03214">
    <property type="entry name" value="ABC_Iron-Siderophores_B12_Hemin"/>
    <property type="match status" value="1"/>
</dbReference>
<name>A0LPM2_SYNFM</name>
<keyword evidence="3" id="KW-0067">ATP-binding</keyword>
<evidence type="ECO:0000313" key="5">
    <source>
        <dbReference type="EMBL" id="ABK19374.1"/>
    </source>
</evidence>
<dbReference type="EMBL" id="CP000478">
    <property type="protein sequence ID" value="ABK19374.1"/>
    <property type="molecule type" value="Genomic_DNA"/>
</dbReference>
<dbReference type="InterPro" id="IPR050153">
    <property type="entry name" value="Metal_Ion_Import_ABC"/>
</dbReference>
<evidence type="ECO:0000256" key="1">
    <source>
        <dbReference type="ARBA" id="ARBA00022448"/>
    </source>
</evidence>
<dbReference type="InterPro" id="IPR003593">
    <property type="entry name" value="AAA+_ATPase"/>
</dbReference>
<keyword evidence="2" id="KW-0547">Nucleotide-binding</keyword>
<dbReference type="Gene3D" id="3.40.50.300">
    <property type="entry name" value="P-loop containing nucleotide triphosphate hydrolases"/>
    <property type="match status" value="1"/>
</dbReference>
<protein>
    <submittedName>
        <fullName evidence="5">ABC transporter related</fullName>
    </submittedName>
</protein>
<organism evidence="5 6">
    <name type="scientific">Syntrophobacter fumaroxidans (strain DSM 10017 / MPOB)</name>
    <dbReference type="NCBI Taxonomy" id="335543"/>
    <lineage>
        <taxon>Bacteria</taxon>
        <taxon>Pseudomonadati</taxon>
        <taxon>Thermodesulfobacteriota</taxon>
        <taxon>Syntrophobacteria</taxon>
        <taxon>Syntrophobacterales</taxon>
        <taxon>Syntrophobacteraceae</taxon>
        <taxon>Syntrophobacter</taxon>
    </lineage>
</organism>
<accession>A0LPM2</accession>
<evidence type="ECO:0000259" key="4">
    <source>
        <dbReference type="PROSITE" id="PS50893"/>
    </source>
</evidence>
<gene>
    <name evidence="5" type="ordered locus">Sfum_3704</name>
</gene>
<evidence type="ECO:0000313" key="6">
    <source>
        <dbReference type="Proteomes" id="UP000001784"/>
    </source>
</evidence>
<keyword evidence="6" id="KW-1185">Reference proteome</keyword>
<dbReference type="Proteomes" id="UP000001784">
    <property type="component" value="Chromosome"/>
</dbReference>